<dbReference type="EMBL" id="BMAT01006917">
    <property type="protein sequence ID" value="GFS22099.1"/>
    <property type="molecule type" value="Genomic_DNA"/>
</dbReference>
<evidence type="ECO:0000313" key="3">
    <source>
        <dbReference type="Proteomes" id="UP000762676"/>
    </source>
</evidence>
<sequence>MFTVVVFFYIVSGALGVIGLESMANLANLAMLIFLILLITWLYLRYSGEHRNLTVAIDQLADLIWENMLNQAYTKITEQGVKHAIQQGMSSGPSRGRPDNKKRQ</sequence>
<dbReference type="AlphaFoldDB" id="A0AAV4JHE1"/>
<reference evidence="2 3" key="1">
    <citation type="journal article" date="2021" name="Elife">
        <title>Chloroplast acquisition without the gene transfer in kleptoplastic sea slugs, Plakobranchus ocellatus.</title>
        <authorList>
            <person name="Maeda T."/>
            <person name="Takahashi S."/>
            <person name="Yoshida T."/>
            <person name="Shimamura S."/>
            <person name="Takaki Y."/>
            <person name="Nagai Y."/>
            <person name="Toyoda A."/>
            <person name="Suzuki Y."/>
            <person name="Arimoto A."/>
            <person name="Ishii H."/>
            <person name="Satoh N."/>
            <person name="Nishiyama T."/>
            <person name="Hasebe M."/>
            <person name="Maruyama T."/>
            <person name="Minagawa J."/>
            <person name="Obokata J."/>
            <person name="Shigenobu S."/>
        </authorList>
    </citation>
    <scope>NUCLEOTIDE SEQUENCE [LARGE SCALE GENOMIC DNA]</scope>
</reference>
<keyword evidence="1" id="KW-1133">Transmembrane helix</keyword>
<keyword evidence="1" id="KW-0472">Membrane</keyword>
<gene>
    <name evidence="2" type="ORF">ElyMa_003354600</name>
</gene>
<evidence type="ECO:0000256" key="1">
    <source>
        <dbReference type="SAM" id="Phobius"/>
    </source>
</evidence>
<keyword evidence="1" id="KW-0812">Transmembrane</keyword>
<organism evidence="2 3">
    <name type="scientific">Elysia marginata</name>
    <dbReference type="NCBI Taxonomy" id="1093978"/>
    <lineage>
        <taxon>Eukaryota</taxon>
        <taxon>Metazoa</taxon>
        <taxon>Spiralia</taxon>
        <taxon>Lophotrochozoa</taxon>
        <taxon>Mollusca</taxon>
        <taxon>Gastropoda</taxon>
        <taxon>Heterobranchia</taxon>
        <taxon>Euthyneura</taxon>
        <taxon>Panpulmonata</taxon>
        <taxon>Sacoglossa</taxon>
        <taxon>Placobranchoidea</taxon>
        <taxon>Plakobranchidae</taxon>
        <taxon>Elysia</taxon>
    </lineage>
</organism>
<name>A0AAV4JHE1_9GAST</name>
<keyword evidence="3" id="KW-1185">Reference proteome</keyword>
<dbReference type="Proteomes" id="UP000762676">
    <property type="component" value="Unassembled WGS sequence"/>
</dbReference>
<comment type="caution">
    <text evidence="2">The sequence shown here is derived from an EMBL/GenBank/DDBJ whole genome shotgun (WGS) entry which is preliminary data.</text>
</comment>
<evidence type="ECO:0000313" key="2">
    <source>
        <dbReference type="EMBL" id="GFS22099.1"/>
    </source>
</evidence>
<accession>A0AAV4JHE1</accession>
<protein>
    <submittedName>
        <fullName evidence="2">Atlastin</fullName>
    </submittedName>
</protein>
<proteinExistence type="predicted"/>
<feature type="transmembrane region" description="Helical" evidence="1">
    <location>
        <begin position="26"/>
        <end position="44"/>
    </location>
</feature>